<dbReference type="PANTHER" id="PTHR20992:SF9">
    <property type="entry name" value="AT15442P-RELATED"/>
    <property type="match status" value="1"/>
</dbReference>
<keyword evidence="1" id="KW-0472">Membrane</keyword>
<dbReference type="InterPro" id="IPR005240">
    <property type="entry name" value="DUF389"/>
</dbReference>
<proteinExistence type="predicted"/>
<feature type="transmembrane region" description="Helical" evidence="1">
    <location>
        <begin position="56"/>
        <end position="79"/>
    </location>
</feature>
<dbReference type="PATRIC" id="fig|1122219.3.peg.806"/>
<dbReference type="Proteomes" id="UP000036503">
    <property type="component" value="Unassembled WGS sequence"/>
</dbReference>
<dbReference type="PANTHER" id="PTHR20992">
    <property type="entry name" value="AT15442P-RELATED"/>
    <property type="match status" value="1"/>
</dbReference>
<dbReference type="EMBL" id="LEKT01000160">
    <property type="protein sequence ID" value="KMO85108.1"/>
    <property type="molecule type" value="Genomic_DNA"/>
</dbReference>
<evidence type="ECO:0000256" key="1">
    <source>
        <dbReference type="SAM" id="Phobius"/>
    </source>
</evidence>
<organism evidence="2 3">
    <name type="scientific">Megasphaera cerevisiae DSM 20462</name>
    <dbReference type="NCBI Taxonomy" id="1122219"/>
    <lineage>
        <taxon>Bacteria</taxon>
        <taxon>Bacillati</taxon>
        <taxon>Bacillota</taxon>
        <taxon>Negativicutes</taxon>
        <taxon>Veillonellales</taxon>
        <taxon>Veillonellaceae</taxon>
        <taxon>Megasphaera</taxon>
    </lineage>
</organism>
<name>A0A0J6WSJ7_9FIRM</name>
<evidence type="ECO:0000313" key="3">
    <source>
        <dbReference type="Proteomes" id="UP000036503"/>
    </source>
</evidence>
<protein>
    <submittedName>
        <fullName evidence="2">Uncharacterized protein</fullName>
    </submittedName>
</protein>
<evidence type="ECO:0000313" key="2">
    <source>
        <dbReference type="EMBL" id="KMO85108.1"/>
    </source>
</evidence>
<gene>
    <name evidence="2" type="ORF">AB840_15550</name>
</gene>
<dbReference type="AlphaFoldDB" id="A0A0J6WSJ7"/>
<keyword evidence="1" id="KW-1133">Transmembrane helix</keyword>
<dbReference type="OrthoDB" id="9790659at2"/>
<dbReference type="InParanoid" id="A0A0J6WSJ7"/>
<keyword evidence="1" id="KW-0812">Transmembrane</keyword>
<sequence length="100" mass="11117">MIRNTFFDLTSDCAPMEEVRQRVEYNASVKSSNLIILVLAILIACIGLNMNSITVLIGAMLISPLMGGIVAIGYGMAIYDIHLIRRSAMRECKMKCVSYR</sequence>
<dbReference type="Pfam" id="PF04087">
    <property type="entry name" value="DUF389"/>
    <property type="match status" value="1"/>
</dbReference>
<reference evidence="2 3" key="1">
    <citation type="submission" date="2015-06" db="EMBL/GenBank/DDBJ databases">
        <title>Draft genome sequence of beer spoilage bacterium Megasphaera cerevisiae type strain 20462.</title>
        <authorList>
            <person name="Kutumbaka K."/>
            <person name="Pasmowitz J."/>
            <person name="Mategko J."/>
            <person name="Reyes D."/>
            <person name="Friedrich A."/>
            <person name="Han S."/>
            <person name="Martens-Habbena W."/>
            <person name="Neal-McKinney J."/>
            <person name="Janagama H.K."/>
            <person name="Nadala C."/>
            <person name="Samadpour M."/>
        </authorList>
    </citation>
    <scope>NUCLEOTIDE SEQUENCE [LARGE SCALE GENOMIC DNA]</scope>
    <source>
        <strain evidence="2 3">DSM 20462</strain>
    </source>
</reference>
<dbReference type="RefSeq" id="WP_048515709.1">
    <property type="nucleotide sequence ID" value="NZ_LEKT01000160.1"/>
</dbReference>
<comment type="caution">
    <text evidence="2">The sequence shown here is derived from an EMBL/GenBank/DDBJ whole genome shotgun (WGS) entry which is preliminary data.</text>
</comment>
<accession>A0A0J6WSJ7</accession>
<keyword evidence="3" id="KW-1185">Reference proteome</keyword>
<feature type="transmembrane region" description="Helical" evidence="1">
    <location>
        <begin position="32"/>
        <end position="50"/>
    </location>
</feature>